<evidence type="ECO:0000313" key="2">
    <source>
        <dbReference type="Proteomes" id="UP000248329"/>
    </source>
</evidence>
<protein>
    <submittedName>
        <fullName evidence="1">Uncharacterized protein</fullName>
    </submittedName>
</protein>
<reference evidence="1" key="1">
    <citation type="submission" date="2018-01" db="EMBL/GenBank/DDBJ databases">
        <authorList>
            <person name="Krukenberg V."/>
        </authorList>
    </citation>
    <scope>NUCLEOTIDE SEQUENCE</scope>
    <source>
        <strain evidence="1">E20ANME2</strain>
    </source>
</reference>
<evidence type="ECO:0000313" key="1">
    <source>
        <dbReference type="EMBL" id="PXF60062.1"/>
    </source>
</evidence>
<gene>
    <name evidence="1" type="ORF">C4B59_10130</name>
</gene>
<dbReference type="Proteomes" id="UP000248329">
    <property type="component" value="Unassembled WGS sequence"/>
</dbReference>
<dbReference type="EMBL" id="PQXF01000019">
    <property type="protein sequence ID" value="PXF60062.1"/>
    <property type="molecule type" value="Genomic_DNA"/>
</dbReference>
<proteinExistence type="predicted"/>
<sequence length="100" mass="10341">MCKLEMANAFCDYGGGGTSTERFPLPTALLRLRFAFMQPWAGDTSQIGDLDPNNQITPADVAIALQLAASGAQNPAADVNDDGSVTSPGALMILQAAAGR</sequence>
<comment type="caution">
    <text evidence="1">The sequence shown here is derived from an EMBL/GenBank/DDBJ whole genome shotgun (WGS) entry which is preliminary data.</text>
</comment>
<organism evidence="1 2">
    <name type="scientific">Candidatus Methanogaster sp</name>
    <dbReference type="NCBI Taxonomy" id="3386292"/>
    <lineage>
        <taxon>Archaea</taxon>
        <taxon>Methanobacteriati</taxon>
        <taxon>Methanobacteriota</taxon>
        <taxon>Stenosarchaea group</taxon>
        <taxon>Methanomicrobia</taxon>
        <taxon>Methanosarcinales</taxon>
        <taxon>ANME-2 cluster</taxon>
        <taxon>Candidatus Methanogasteraceae</taxon>
        <taxon>Candidatus Methanogaster</taxon>
    </lineage>
</organism>
<accession>A0AC61L233</accession>
<name>A0AC61L233_9EURY</name>